<dbReference type="InterPro" id="IPR003395">
    <property type="entry name" value="RecF/RecN/SMC_N"/>
</dbReference>
<evidence type="ECO:0000256" key="2">
    <source>
        <dbReference type="ARBA" id="ARBA00018687"/>
    </source>
</evidence>
<dbReference type="Pfam" id="PF02463">
    <property type="entry name" value="SMC_N"/>
    <property type="match status" value="1"/>
</dbReference>
<evidence type="ECO:0000259" key="6">
    <source>
        <dbReference type="Pfam" id="PF02463"/>
    </source>
</evidence>
<evidence type="ECO:0000256" key="4">
    <source>
        <dbReference type="SAM" id="Coils"/>
    </source>
</evidence>
<feature type="coiled-coil region" evidence="4">
    <location>
        <begin position="415"/>
        <end position="543"/>
    </location>
</feature>
<dbReference type="GO" id="GO:0003697">
    <property type="term" value="F:single-stranded DNA binding"/>
    <property type="evidence" value="ECO:0007669"/>
    <property type="project" value="TreeGrafter"/>
</dbReference>
<gene>
    <name evidence="7" type="ORF">CDCA_CDCA12G3538</name>
</gene>
<dbReference type="GO" id="GO:0030915">
    <property type="term" value="C:Smc5-Smc6 complex"/>
    <property type="evidence" value="ECO:0007669"/>
    <property type="project" value="TreeGrafter"/>
</dbReference>
<protein>
    <recommendedName>
        <fullName evidence="2">Structural maintenance of chromosomes protein 5</fullName>
    </recommendedName>
</protein>
<evidence type="ECO:0000256" key="1">
    <source>
        <dbReference type="ARBA" id="ARBA00010171"/>
    </source>
</evidence>
<dbReference type="AlphaFoldDB" id="A0AAV9J0G6"/>
<feature type="coiled-coil region" evidence="4">
    <location>
        <begin position="762"/>
        <end position="820"/>
    </location>
</feature>
<evidence type="ECO:0000313" key="7">
    <source>
        <dbReference type="EMBL" id="KAK4537513.1"/>
    </source>
</evidence>
<dbReference type="EMBL" id="JANCYW010000012">
    <property type="protein sequence ID" value="KAK4537513.1"/>
    <property type="molecule type" value="Genomic_DNA"/>
</dbReference>
<feature type="coiled-coil region" evidence="4">
    <location>
        <begin position="309"/>
        <end position="343"/>
    </location>
</feature>
<evidence type="ECO:0000313" key="8">
    <source>
        <dbReference type="Proteomes" id="UP001301350"/>
    </source>
</evidence>
<dbReference type="Proteomes" id="UP001301350">
    <property type="component" value="Unassembled WGS sequence"/>
</dbReference>
<proteinExistence type="inferred from homology"/>
<sequence>MRASRSVGAEGKCRATVPSRRATPAKRVNAAAGETPPTGVSTSGQRPGDEGNNLENESLPAATLSSKRPRRGGLEPDENRNATNTPRVGTSSPGRSSASPSQDGNDTQAPLVAESNAHSTAVADAATSAPPAWCRGHIYRIRLTDFLTFDDVEIRPGPRLNLVIGPNGSGKSSIVAAICIALGGRLELIGRSSNLGLFVKHGKSRASVEVALYDPDVPQRSRVVQRVFTRDNRSEFWVDRRRASKQVVEELVRTYEIQLDNICSFLPQERVVEFVESTPQEMLRNTIRAVYGSTELERFEQVSRAELELQDERSQAGADEQRLQELVRQNEALEAEVRFFEEREALMQQVQNMLIYRPYCLYEIARQEALALNDAFKEADAVFQRQRDAFEHECAPLREKQRQWLATEKRVKALRAELAQRDQRLQQRLSRLSELALQFEDDSDALARIDADAREREHNHAACQRQVEQLRREWQAAAGAHGDPETLTRRLEQLRQERADLSRHIGEASDRARELQRSTLLPLQQEREEKRAALEQLQNVRQRRLEVIQRRHPHVRVWEAYRYMEEQRQAGRFRGAVWGPIPLEISARDRLHSDVLETVLSGWLEVTFVFESSDDERMVFQESRRNHWRINTIGLPRAEFRPAPPARLEQVRHLGVRGFLYDCFEAPENFKRAVADAAPLHLIAVADAAAAAQHLTELALRHKIFLVFTADGGYRSRVSRYDAHNVSTRIEGALRHSGLYAGADERQIEALATELCALDARHEQAQRQLREWEERETQLRVEERQRQQRLAELTESRRQVEHARQRLEMQERTLHTMEEEMRDGGRDEARRRQRRAHMRRQAREYLSEAIEAGAALSTIGGVVDEVARLTAVVTDQQRVVYVGEQRMSAAAQVVQRLEQERRVARERLLEAKRAVKQRRAEAERQAPLTEQLTRQLREWQYPENVEALDELIARTRARAEALTDVSSETVEVYERRRQQIEQLRLRLASAESSLQARTEQVQRQRADMVRQLRTLISHMSRAFGALCRRLDCAGDIALAGEEAPDSLLGRLAVSIRVKYRAEEPLRELSAAHHSGGEKMVATMLYLFAMQGMARAAFRVVDEMNQGMDPRNERAVLSMMMQLADVPDAVQTFLISPKLLLHLPYSQHIVVHCVLNGPFALTHRAWHTAEGEV</sequence>
<dbReference type="PANTHER" id="PTHR45916">
    <property type="entry name" value="STRUCTURAL MAINTENANCE OF CHROMOSOMES PROTEIN 5"/>
    <property type="match status" value="1"/>
</dbReference>
<accession>A0AAV9J0G6</accession>
<dbReference type="InterPro" id="IPR027417">
    <property type="entry name" value="P-loop_NTPase"/>
</dbReference>
<evidence type="ECO:0000256" key="5">
    <source>
        <dbReference type="SAM" id="MobiDB-lite"/>
    </source>
</evidence>
<feature type="coiled-coil region" evidence="4">
    <location>
        <begin position="887"/>
        <end position="1000"/>
    </location>
</feature>
<dbReference type="SUPFAM" id="SSF52540">
    <property type="entry name" value="P-loop containing nucleoside triphosphate hydrolases"/>
    <property type="match status" value="1"/>
</dbReference>
<name>A0AAV9J0G6_CYACA</name>
<dbReference type="GO" id="GO:0005634">
    <property type="term" value="C:nucleus"/>
    <property type="evidence" value="ECO:0007669"/>
    <property type="project" value="TreeGrafter"/>
</dbReference>
<keyword evidence="3 4" id="KW-0175">Coiled coil</keyword>
<comment type="similarity">
    <text evidence="1">Belongs to the SMC family. SMC5 subfamily.</text>
</comment>
<organism evidence="7 8">
    <name type="scientific">Cyanidium caldarium</name>
    <name type="common">Red alga</name>
    <dbReference type="NCBI Taxonomy" id="2771"/>
    <lineage>
        <taxon>Eukaryota</taxon>
        <taxon>Rhodophyta</taxon>
        <taxon>Bangiophyceae</taxon>
        <taxon>Cyanidiales</taxon>
        <taxon>Cyanidiaceae</taxon>
        <taxon>Cyanidium</taxon>
    </lineage>
</organism>
<reference evidence="7 8" key="1">
    <citation type="submission" date="2022-07" db="EMBL/GenBank/DDBJ databases">
        <title>Genome-wide signatures of adaptation to extreme environments.</title>
        <authorList>
            <person name="Cho C.H."/>
            <person name="Yoon H.S."/>
        </authorList>
    </citation>
    <scope>NUCLEOTIDE SEQUENCE [LARGE SCALE GENOMIC DNA]</scope>
    <source>
        <strain evidence="7 8">DBV 063 E5</strain>
    </source>
</reference>
<dbReference type="GO" id="GO:0000724">
    <property type="term" value="P:double-strand break repair via homologous recombination"/>
    <property type="evidence" value="ECO:0007669"/>
    <property type="project" value="TreeGrafter"/>
</dbReference>
<dbReference type="Gene3D" id="3.40.50.300">
    <property type="entry name" value="P-loop containing nucleotide triphosphate hydrolases"/>
    <property type="match status" value="2"/>
</dbReference>
<feature type="compositionally biased region" description="Low complexity" evidence="5">
    <location>
        <begin position="91"/>
        <end position="101"/>
    </location>
</feature>
<feature type="region of interest" description="Disordered" evidence="5">
    <location>
        <begin position="1"/>
        <end position="109"/>
    </location>
</feature>
<feature type="compositionally biased region" description="Polar residues" evidence="5">
    <location>
        <begin position="81"/>
        <end position="90"/>
    </location>
</feature>
<keyword evidence="8" id="KW-1185">Reference proteome</keyword>
<comment type="caution">
    <text evidence="7">The sequence shown here is derived from an EMBL/GenBank/DDBJ whole genome shotgun (WGS) entry which is preliminary data.</text>
</comment>
<evidence type="ECO:0000256" key="3">
    <source>
        <dbReference type="ARBA" id="ARBA00023054"/>
    </source>
</evidence>
<dbReference type="PANTHER" id="PTHR45916:SF1">
    <property type="entry name" value="STRUCTURAL MAINTENANCE OF CHROMOSOMES PROTEIN 5"/>
    <property type="match status" value="1"/>
</dbReference>
<feature type="domain" description="RecF/RecN/SMC N-terminal" evidence="6">
    <location>
        <begin position="138"/>
        <end position="1134"/>
    </location>
</feature>